<name>A0A9W9B1E7_9AGAR</name>
<gene>
    <name evidence="2" type="ORF">C8J55DRAFT_498056</name>
</gene>
<protein>
    <submittedName>
        <fullName evidence="2">Uncharacterized protein</fullName>
    </submittedName>
</protein>
<dbReference type="Proteomes" id="UP001150238">
    <property type="component" value="Unassembled WGS sequence"/>
</dbReference>
<evidence type="ECO:0000256" key="1">
    <source>
        <dbReference type="SAM" id="MobiDB-lite"/>
    </source>
</evidence>
<feature type="compositionally biased region" description="Basic and acidic residues" evidence="1">
    <location>
        <begin position="312"/>
        <end position="329"/>
    </location>
</feature>
<feature type="region of interest" description="Disordered" evidence="1">
    <location>
        <begin position="308"/>
        <end position="358"/>
    </location>
</feature>
<dbReference type="EMBL" id="JANVFS010000002">
    <property type="protein sequence ID" value="KAJ4494969.1"/>
    <property type="molecule type" value="Genomic_DNA"/>
</dbReference>
<evidence type="ECO:0000313" key="3">
    <source>
        <dbReference type="Proteomes" id="UP001150238"/>
    </source>
</evidence>
<organism evidence="2 3">
    <name type="scientific">Lentinula lateritia</name>
    <dbReference type="NCBI Taxonomy" id="40482"/>
    <lineage>
        <taxon>Eukaryota</taxon>
        <taxon>Fungi</taxon>
        <taxon>Dikarya</taxon>
        <taxon>Basidiomycota</taxon>
        <taxon>Agaricomycotina</taxon>
        <taxon>Agaricomycetes</taxon>
        <taxon>Agaricomycetidae</taxon>
        <taxon>Agaricales</taxon>
        <taxon>Marasmiineae</taxon>
        <taxon>Omphalotaceae</taxon>
        <taxon>Lentinula</taxon>
    </lineage>
</organism>
<comment type="caution">
    <text evidence="2">The sequence shown here is derived from an EMBL/GenBank/DDBJ whole genome shotgun (WGS) entry which is preliminary data.</text>
</comment>
<feature type="region of interest" description="Disordered" evidence="1">
    <location>
        <begin position="271"/>
        <end position="292"/>
    </location>
</feature>
<evidence type="ECO:0000313" key="2">
    <source>
        <dbReference type="EMBL" id="KAJ4494969.1"/>
    </source>
</evidence>
<feature type="compositionally biased region" description="Basic and acidic residues" evidence="1">
    <location>
        <begin position="343"/>
        <end position="358"/>
    </location>
</feature>
<feature type="compositionally biased region" description="Acidic residues" evidence="1">
    <location>
        <begin position="283"/>
        <end position="292"/>
    </location>
</feature>
<reference evidence="2" key="2">
    <citation type="journal article" date="2023" name="Proc. Natl. Acad. Sci. U.S.A.">
        <title>A global phylogenomic analysis of the shiitake genus Lentinula.</title>
        <authorList>
            <person name="Sierra-Patev S."/>
            <person name="Min B."/>
            <person name="Naranjo-Ortiz M."/>
            <person name="Looney B."/>
            <person name="Konkel Z."/>
            <person name="Slot J.C."/>
            <person name="Sakamoto Y."/>
            <person name="Steenwyk J.L."/>
            <person name="Rokas A."/>
            <person name="Carro J."/>
            <person name="Camarero S."/>
            <person name="Ferreira P."/>
            <person name="Molpeceres G."/>
            <person name="Ruiz-Duenas F.J."/>
            <person name="Serrano A."/>
            <person name="Henrissat B."/>
            <person name="Drula E."/>
            <person name="Hughes K.W."/>
            <person name="Mata J.L."/>
            <person name="Ishikawa N.K."/>
            <person name="Vargas-Isla R."/>
            <person name="Ushijima S."/>
            <person name="Smith C.A."/>
            <person name="Donoghue J."/>
            <person name="Ahrendt S."/>
            <person name="Andreopoulos W."/>
            <person name="He G."/>
            <person name="LaButti K."/>
            <person name="Lipzen A."/>
            <person name="Ng V."/>
            <person name="Riley R."/>
            <person name="Sandor L."/>
            <person name="Barry K."/>
            <person name="Martinez A.T."/>
            <person name="Xiao Y."/>
            <person name="Gibbons J.G."/>
            <person name="Terashima K."/>
            <person name="Grigoriev I.V."/>
            <person name="Hibbett D."/>
        </authorList>
    </citation>
    <scope>NUCLEOTIDE SEQUENCE</scope>
    <source>
        <strain evidence="2">Sp2 HRB7682 ss15</strain>
    </source>
</reference>
<proteinExistence type="predicted"/>
<reference evidence="2" key="1">
    <citation type="submission" date="2022-08" db="EMBL/GenBank/DDBJ databases">
        <authorList>
            <consortium name="DOE Joint Genome Institute"/>
            <person name="Min B."/>
            <person name="Riley R."/>
            <person name="Sierra-Patev S."/>
            <person name="Naranjo-Ortiz M."/>
            <person name="Looney B."/>
            <person name="Konkel Z."/>
            <person name="Slot J.C."/>
            <person name="Sakamoto Y."/>
            <person name="Steenwyk J.L."/>
            <person name="Rokas A."/>
            <person name="Carro J."/>
            <person name="Camarero S."/>
            <person name="Ferreira P."/>
            <person name="Molpeceres G."/>
            <person name="Ruiz-Duenas F.J."/>
            <person name="Serrano A."/>
            <person name="Henrissat B."/>
            <person name="Drula E."/>
            <person name="Hughes K.W."/>
            <person name="Mata J.L."/>
            <person name="Ishikawa N.K."/>
            <person name="Vargas-Isla R."/>
            <person name="Ushijima S."/>
            <person name="Smith C.A."/>
            <person name="Ahrendt S."/>
            <person name="Andreopoulos W."/>
            <person name="He G."/>
            <person name="Labutti K."/>
            <person name="Lipzen A."/>
            <person name="Ng V."/>
            <person name="Sandor L."/>
            <person name="Barry K."/>
            <person name="Martinez A.T."/>
            <person name="Xiao Y."/>
            <person name="Gibbons J.G."/>
            <person name="Terashima K."/>
            <person name="Hibbett D.S."/>
            <person name="Grigoriev I.V."/>
        </authorList>
    </citation>
    <scope>NUCLEOTIDE SEQUENCE</scope>
    <source>
        <strain evidence="2">Sp2 HRB7682 ss15</strain>
    </source>
</reference>
<dbReference type="AlphaFoldDB" id="A0A9W9B1E7"/>
<sequence>MLCAPLDNEQSPPDELYLERFEAFMEKCLTDIRSFAEREARSFEQTRRDVARWHCNQLFQWQSPSSSSELSNRSTEIWTILVNLSRILESLSGVFGIESFLLAVDPEDITSQSFLGGTIIGREFWRGMRAGGESGAKAFKEQCIKNKGSKNVPHSVAHNQHPLSENSSKFISPSSVINVSSKQSAKNVKVELYEGVRNALRTVSGIRNAEMKWSNHDRLFTYGVCLVGWPSDIPAKNPSTLKADQNKRLLELLNNGTLRFIKNIMLSSDSDQAQAGPVWEGTEPGENEDEGTIDQSDEMFSWAIQYEEDDPVDRTEPDSQVTHQDHTLEESSLDVGRPRKRAKFGERIRFHSAEDATT</sequence>
<accession>A0A9W9B1E7</accession>